<accession>A0A1X9SVF8</accession>
<dbReference type="KEGG" id="camy:CSUIS_0394"/>
<dbReference type="Gene3D" id="3.40.50.300">
    <property type="entry name" value="P-loop containing nucleotide triphosphate hydrolases"/>
    <property type="match status" value="1"/>
</dbReference>
<reference evidence="6" key="1">
    <citation type="journal article" date="2017" name="Genome Biol. Evol.">
        <title>Comparative Genomic Analysis Identifies a Campylobacter Clade Deficient in Selenium Metabolism.</title>
        <authorList>
            <person name="Miller W.G."/>
            <person name="Yee E."/>
            <person name="Lopes B.S."/>
            <person name="Chapman M.H."/>
            <person name="Huynh S."/>
            <person name="Bono J.L."/>
            <person name="Parker C.T."/>
            <person name="Strachan N.J.C."/>
            <person name="Forbes K.J."/>
        </authorList>
    </citation>
    <scope>NUCLEOTIDE SEQUENCE [LARGE SCALE GENOMIC DNA]</scope>
    <source>
        <strain evidence="6">RM6137</strain>
    </source>
</reference>
<keyword evidence="3 5" id="KW-0067">ATP-binding</keyword>
<dbReference type="InterPro" id="IPR003593">
    <property type="entry name" value="AAA+_ATPase"/>
</dbReference>
<evidence type="ECO:0000313" key="6">
    <source>
        <dbReference type="Proteomes" id="UP000194260"/>
    </source>
</evidence>
<evidence type="ECO:0000259" key="4">
    <source>
        <dbReference type="PROSITE" id="PS50893"/>
    </source>
</evidence>
<dbReference type="InterPro" id="IPR050093">
    <property type="entry name" value="ABC_SmlMolc_Importer"/>
</dbReference>
<evidence type="ECO:0000256" key="1">
    <source>
        <dbReference type="ARBA" id="ARBA00022448"/>
    </source>
</evidence>
<feature type="domain" description="ABC transporter" evidence="4">
    <location>
        <begin position="1"/>
        <end position="225"/>
    </location>
</feature>
<dbReference type="AlphaFoldDB" id="A0A1X9SVF8"/>
<dbReference type="PANTHER" id="PTHR42781">
    <property type="entry name" value="SPERMIDINE/PUTRESCINE IMPORT ATP-BINDING PROTEIN POTA"/>
    <property type="match status" value="1"/>
</dbReference>
<dbReference type="STRING" id="1660073.CSUIS_0394"/>
<dbReference type="SMART" id="SM00382">
    <property type="entry name" value="AAA"/>
    <property type="match status" value="1"/>
</dbReference>
<keyword evidence="2" id="KW-0547">Nucleotide-binding</keyword>
<keyword evidence="1" id="KW-0813">Transport</keyword>
<evidence type="ECO:0000256" key="3">
    <source>
        <dbReference type="ARBA" id="ARBA00022840"/>
    </source>
</evidence>
<dbReference type="InterPro" id="IPR003439">
    <property type="entry name" value="ABC_transporter-like_ATP-bd"/>
</dbReference>
<gene>
    <name evidence="5" type="primary">modC</name>
    <name evidence="5" type="ORF">CSUIS_0394</name>
</gene>
<evidence type="ECO:0000313" key="5">
    <source>
        <dbReference type="EMBL" id="ARR00235.1"/>
    </source>
</evidence>
<proteinExistence type="predicted"/>
<dbReference type="GO" id="GO:0005524">
    <property type="term" value="F:ATP binding"/>
    <property type="evidence" value="ECO:0007669"/>
    <property type="project" value="UniProtKB-KW"/>
</dbReference>
<sequence>MINFHCQKSFNGFELDAKFSVENGEFVALYGKSGSGKSTILRLLAGFDKPNSGVISNNEQIYYNKDIFLPPQKRNIGYLFQDYALFPNMSVMQNLLFAKNDIKFATELLELTQLLELKNVYPHTLSGGQKQRTALARALMRRPKLLLLDEPLSALDTNLRTKLQEYLSQIHKKYGMSIIIVSHDKNEIYRLASHVFIVDSGKIIQSGSPKELFLNSNSHQNIDFLATILEINQNLITCEYANQIYQITLPNSLNSLKIGDTITLSTQISNLKVTI</sequence>
<dbReference type="GO" id="GO:0016887">
    <property type="term" value="F:ATP hydrolysis activity"/>
    <property type="evidence" value="ECO:0007669"/>
    <property type="project" value="InterPro"/>
</dbReference>
<dbReference type="Pfam" id="PF00005">
    <property type="entry name" value="ABC_tran"/>
    <property type="match status" value="1"/>
</dbReference>
<organism evidence="5 6">
    <name type="scientific">Campylobacter porcelli</name>
    <dbReference type="NCBI Taxonomy" id="1660073"/>
    <lineage>
        <taxon>Bacteria</taxon>
        <taxon>Pseudomonadati</taxon>
        <taxon>Campylobacterota</taxon>
        <taxon>Epsilonproteobacteria</taxon>
        <taxon>Campylobacterales</taxon>
        <taxon>Campylobacteraceae</taxon>
        <taxon>Campylobacter</taxon>
    </lineage>
</organism>
<dbReference type="Proteomes" id="UP000194260">
    <property type="component" value="Chromosome"/>
</dbReference>
<dbReference type="PANTHER" id="PTHR42781:SF4">
    <property type="entry name" value="SPERMIDINE_PUTRESCINE IMPORT ATP-BINDING PROTEIN POTA"/>
    <property type="match status" value="1"/>
</dbReference>
<dbReference type="RefSeq" id="WP_086296897.1">
    <property type="nucleotide sequence ID" value="NZ_CP018789.1"/>
</dbReference>
<evidence type="ECO:0000256" key="2">
    <source>
        <dbReference type="ARBA" id="ARBA00022741"/>
    </source>
</evidence>
<dbReference type="InterPro" id="IPR027417">
    <property type="entry name" value="P-loop_NTPase"/>
</dbReference>
<protein>
    <submittedName>
        <fullName evidence="5">Molybdenum ABC transporter ModABC, ATP-binding protein</fullName>
    </submittedName>
</protein>
<dbReference type="PROSITE" id="PS50893">
    <property type="entry name" value="ABC_TRANSPORTER_2"/>
    <property type="match status" value="1"/>
</dbReference>
<dbReference type="SUPFAM" id="SSF52540">
    <property type="entry name" value="P-loop containing nucleoside triphosphate hydrolases"/>
    <property type="match status" value="1"/>
</dbReference>
<dbReference type="EMBL" id="CP018789">
    <property type="protein sequence ID" value="ARR00235.1"/>
    <property type="molecule type" value="Genomic_DNA"/>
</dbReference>
<name>A0A1X9SVF8_9BACT</name>